<sequence>MPTNDPVHVNARGMKCPWPALRAARAMRSADLVTVEADDPNAARELEALTRQHGWGFAETAPDRFQLSRNS</sequence>
<feature type="domain" description="UPF0033" evidence="1">
    <location>
        <begin position="9"/>
        <end position="60"/>
    </location>
</feature>
<reference evidence="2 3" key="1">
    <citation type="submission" date="2022-04" db="EMBL/GenBank/DDBJ databases">
        <authorList>
            <person name="Huq M.A."/>
        </authorList>
    </citation>
    <scope>NUCLEOTIDE SEQUENCE [LARGE SCALE GENOMIC DNA]</scope>
    <source>
        <strain evidence="2 3">MAH-33</strain>
    </source>
</reference>
<dbReference type="Gene3D" id="3.30.110.40">
    <property type="entry name" value="TusA-like domain"/>
    <property type="match status" value="1"/>
</dbReference>
<accession>A0ABT0DVE7</accession>
<dbReference type="SUPFAM" id="SSF64307">
    <property type="entry name" value="SirA-like"/>
    <property type="match status" value="1"/>
</dbReference>
<dbReference type="EMBL" id="JALKHS010000006">
    <property type="protein sequence ID" value="MCK0531034.1"/>
    <property type="molecule type" value="Genomic_DNA"/>
</dbReference>
<dbReference type="Pfam" id="PF01206">
    <property type="entry name" value="TusA"/>
    <property type="match status" value="1"/>
</dbReference>
<proteinExistence type="predicted"/>
<protein>
    <submittedName>
        <fullName evidence="2">Sulfurtransferase TusA family protein</fullName>
    </submittedName>
</protein>
<organism evidence="2 3">
    <name type="scientific">Sphingobium agri</name>
    <dbReference type="NCBI Taxonomy" id="2933566"/>
    <lineage>
        <taxon>Bacteria</taxon>
        <taxon>Pseudomonadati</taxon>
        <taxon>Pseudomonadota</taxon>
        <taxon>Alphaproteobacteria</taxon>
        <taxon>Sphingomonadales</taxon>
        <taxon>Sphingomonadaceae</taxon>
        <taxon>Sphingobium</taxon>
    </lineage>
</organism>
<dbReference type="InterPro" id="IPR001455">
    <property type="entry name" value="TusA-like"/>
</dbReference>
<dbReference type="RefSeq" id="WP_097092022.1">
    <property type="nucleotide sequence ID" value="NZ_JALKHS010000006.1"/>
</dbReference>
<gene>
    <name evidence="2" type="ORF">MU848_05495</name>
</gene>
<comment type="caution">
    <text evidence="2">The sequence shown here is derived from an EMBL/GenBank/DDBJ whole genome shotgun (WGS) entry which is preliminary data.</text>
</comment>
<dbReference type="InterPro" id="IPR036868">
    <property type="entry name" value="TusA-like_sf"/>
</dbReference>
<evidence type="ECO:0000313" key="3">
    <source>
        <dbReference type="Proteomes" id="UP001203512"/>
    </source>
</evidence>
<keyword evidence="3" id="KW-1185">Reference proteome</keyword>
<evidence type="ECO:0000313" key="2">
    <source>
        <dbReference type="EMBL" id="MCK0531034.1"/>
    </source>
</evidence>
<evidence type="ECO:0000259" key="1">
    <source>
        <dbReference type="Pfam" id="PF01206"/>
    </source>
</evidence>
<dbReference type="CDD" id="cd00291">
    <property type="entry name" value="SirA_YedF_YeeD"/>
    <property type="match status" value="1"/>
</dbReference>
<name>A0ABT0DVE7_9SPHN</name>
<dbReference type="Proteomes" id="UP001203512">
    <property type="component" value="Unassembled WGS sequence"/>
</dbReference>